<accession>A0A9D4T479</accession>
<name>A0A9D4T479_RHISA</name>
<feature type="region of interest" description="Disordered" evidence="1">
    <location>
        <begin position="1"/>
        <end position="27"/>
    </location>
</feature>
<reference evidence="2" key="2">
    <citation type="submission" date="2021-09" db="EMBL/GenBank/DDBJ databases">
        <authorList>
            <person name="Jia N."/>
            <person name="Wang J."/>
            <person name="Shi W."/>
            <person name="Du L."/>
            <person name="Sun Y."/>
            <person name="Zhan W."/>
            <person name="Jiang J."/>
            <person name="Wang Q."/>
            <person name="Zhang B."/>
            <person name="Ji P."/>
            <person name="Sakyi L.B."/>
            <person name="Cui X."/>
            <person name="Yuan T."/>
            <person name="Jiang B."/>
            <person name="Yang W."/>
            <person name="Lam T.T.-Y."/>
            <person name="Chang Q."/>
            <person name="Ding S."/>
            <person name="Wang X."/>
            <person name="Zhu J."/>
            <person name="Ruan X."/>
            <person name="Zhao L."/>
            <person name="Wei J."/>
            <person name="Que T."/>
            <person name="Du C."/>
            <person name="Cheng J."/>
            <person name="Dai P."/>
            <person name="Han X."/>
            <person name="Huang E."/>
            <person name="Gao Y."/>
            <person name="Liu J."/>
            <person name="Shao H."/>
            <person name="Ye R."/>
            <person name="Li L."/>
            <person name="Wei W."/>
            <person name="Wang X."/>
            <person name="Wang C."/>
            <person name="Huo Q."/>
            <person name="Li W."/>
            <person name="Guo W."/>
            <person name="Chen H."/>
            <person name="Chen S."/>
            <person name="Zhou L."/>
            <person name="Zhou L."/>
            <person name="Ni X."/>
            <person name="Tian J."/>
            <person name="Zhou Y."/>
            <person name="Sheng Y."/>
            <person name="Liu T."/>
            <person name="Pan Y."/>
            <person name="Xia L."/>
            <person name="Li J."/>
            <person name="Zhao F."/>
            <person name="Cao W."/>
        </authorList>
    </citation>
    <scope>NUCLEOTIDE SEQUENCE</scope>
    <source>
        <strain evidence="2">Rsan-2018</strain>
        <tissue evidence="2">Larvae</tissue>
    </source>
</reference>
<reference evidence="2" key="1">
    <citation type="journal article" date="2020" name="Cell">
        <title>Large-Scale Comparative Analyses of Tick Genomes Elucidate Their Genetic Diversity and Vector Capacities.</title>
        <authorList>
            <consortium name="Tick Genome and Microbiome Consortium (TIGMIC)"/>
            <person name="Jia N."/>
            <person name="Wang J."/>
            <person name="Shi W."/>
            <person name="Du L."/>
            <person name="Sun Y."/>
            <person name="Zhan W."/>
            <person name="Jiang J.F."/>
            <person name="Wang Q."/>
            <person name="Zhang B."/>
            <person name="Ji P."/>
            <person name="Bell-Sakyi L."/>
            <person name="Cui X.M."/>
            <person name="Yuan T.T."/>
            <person name="Jiang B.G."/>
            <person name="Yang W.F."/>
            <person name="Lam T.T."/>
            <person name="Chang Q.C."/>
            <person name="Ding S.J."/>
            <person name="Wang X.J."/>
            <person name="Zhu J.G."/>
            <person name="Ruan X.D."/>
            <person name="Zhao L."/>
            <person name="Wei J.T."/>
            <person name="Ye R.Z."/>
            <person name="Que T.C."/>
            <person name="Du C.H."/>
            <person name="Zhou Y.H."/>
            <person name="Cheng J.X."/>
            <person name="Dai P.F."/>
            <person name="Guo W.B."/>
            <person name="Han X.H."/>
            <person name="Huang E.J."/>
            <person name="Li L.F."/>
            <person name="Wei W."/>
            <person name="Gao Y.C."/>
            <person name="Liu J.Z."/>
            <person name="Shao H.Z."/>
            <person name="Wang X."/>
            <person name="Wang C.C."/>
            <person name="Yang T.C."/>
            <person name="Huo Q.B."/>
            <person name="Li W."/>
            <person name="Chen H.Y."/>
            <person name="Chen S.E."/>
            <person name="Zhou L.G."/>
            <person name="Ni X.B."/>
            <person name="Tian J.H."/>
            <person name="Sheng Y."/>
            <person name="Liu T."/>
            <person name="Pan Y.S."/>
            <person name="Xia L.Y."/>
            <person name="Li J."/>
            <person name="Zhao F."/>
            <person name="Cao W.C."/>
        </authorList>
    </citation>
    <scope>NUCLEOTIDE SEQUENCE</scope>
    <source>
        <strain evidence="2">Rsan-2018</strain>
    </source>
</reference>
<dbReference type="Proteomes" id="UP000821837">
    <property type="component" value="Unassembled WGS sequence"/>
</dbReference>
<comment type="caution">
    <text evidence="2">The sequence shown here is derived from an EMBL/GenBank/DDBJ whole genome shotgun (WGS) entry which is preliminary data.</text>
</comment>
<feature type="region of interest" description="Disordered" evidence="1">
    <location>
        <begin position="52"/>
        <end position="72"/>
    </location>
</feature>
<feature type="compositionally biased region" description="Acidic residues" evidence="1">
    <location>
        <begin position="11"/>
        <end position="23"/>
    </location>
</feature>
<dbReference type="EMBL" id="JABSTV010001248">
    <property type="protein sequence ID" value="KAH7969482.1"/>
    <property type="molecule type" value="Genomic_DNA"/>
</dbReference>
<evidence type="ECO:0000313" key="2">
    <source>
        <dbReference type="EMBL" id="KAH7969482.1"/>
    </source>
</evidence>
<gene>
    <name evidence="2" type="ORF">HPB52_018753</name>
</gene>
<keyword evidence="3" id="KW-1185">Reference proteome</keyword>
<dbReference type="AlphaFoldDB" id="A0A9D4T479"/>
<proteinExistence type="predicted"/>
<organism evidence="2 3">
    <name type="scientific">Rhipicephalus sanguineus</name>
    <name type="common">Brown dog tick</name>
    <name type="synonym">Ixodes sanguineus</name>
    <dbReference type="NCBI Taxonomy" id="34632"/>
    <lineage>
        <taxon>Eukaryota</taxon>
        <taxon>Metazoa</taxon>
        <taxon>Ecdysozoa</taxon>
        <taxon>Arthropoda</taxon>
        <taxon>Chelicerata</taxon>
        <taxon>Arachnida</taxon>
        <taxon>Acari</taxon>
        <taxon>Parasitiformes</taxon>
        <taxon>Ixodida</taxon>
        <taxon>Ixodoidea</taxon>
        <taxon>Ixodidae</taxon>
        <taxon>Rhipicephalinae</taxon>
        <taxon>Rhipicephalus</taxon>
        <taxon>Rhipicephalus</taxon>
    </lineage>
</organism>
<evidence type="ECO:0000313" key="3">
    <source>
        <dbReference type="Proteomes" id="UP000821837"/>
    </source>
</evidence>
<sequence length="72" mass="8208">MFQFADWPVPYEDDEADEPEDDMGMPMIGGVYYEVNKYDPFDNAKCHDLDDCDDSACSDDSNDSDDSDNYSD</sequence>
<protein>
    <submittedName>
        <fullName evidence="2">Uncharacterized protein</fullName>
    </submittedName>
</protein>
<evidence type="ECO:0000256" key="1">
    <source>
        <dbReference type="SAM" id="MobiDB-lite"/>
    </source>
</evidence>